<dbReference type="KEGG" id="apac:S7S_12940"/>
<dbReference type="RefSeq" id="WP_008738504.1">
    <property type="nucleotide sequence ID" value="NZ_CP004387.1"/>
</dbReference>
<accession>A0A0B4XQF3</accession>
<evidence type="ECO:0000256" key="1">
    <source>
        <dbReference type="SAM" id="MobiDB-lite"/>
    </source>
</evidence>
<evidence type="ECO:0000313" key="3">
    <source>
        <dbReference type="Proteomes" id="UP000006764"/>
    </source>
</evidence>
<evidence type="ECO:0000313" key="2">
    <source>
        <dbReference type="EMBL" id="AJD49000.1"/>
    </source>
</evidence>
<organism evidence="2 3">
    <name type="scientific">Isoalcanivorax pacificus W11-5</name>
    <dbReference type="NCBI Taxonomy" id="391936"/>
    <lineage>
        <taxon>Bacteria</taxon>
        <taxon>Pseudomonadati</taxon>
        <taxon>Pseudomonadota</taxon>
        <taxon>Gammaproteobacteria</taxon>
        <taxon>Oceanospirillales</taxon>
        <taxon>Alcanivoracaceae</taxon>
        <taxon>Isoalcanivorax</taxon>
    </lineage>
</organism>
<feature type="compositionally biased region" description="Low complexity" evidence="1">
    <location>
        <begin position="68"/>
        <end position="78"/>
    </location>
</feature>
<reference evidence="2 3" key="1">
    <citation type="journal article" date="2012" name="J. Bacteriol.">
        <title>Genome sequence of an alkane-degrading bacterium, Alcanivorax pacificus type strain W11-5, isolated from deep sea sediment.</title>
        <authorList>
            <person name="Lai Q."/>
            <person name="Shao Z."/>
        </authorList>
    </citation>
    <scope>NUCLEOTIDE SEQUENCE [LARGE SCALE GENOMIC DNA]</scope>
    <source>
        <strain evidence="2 3">W11-5</strain>
    </source>
</reference>
<feature type="region of interest" description="Disordered" evidence="1">
    <location>
        <begin position="19"/>
        <end position="78"/>
    </location>
</feature>
<dbReference type="EMBL" id="CP004387">
    <property type="protein sequence ID" value="AJD49000.1"/>
    <property type="molecule type" value="Genomic_DNA"/>
</dbReference>
<dbReference type="AlphaFoldDB" id="A0A0B4XQF3"/>
<keyword evidence="3" id="KW-1185">Reference proteome</keyword>
<name>A0A0B4XQF3_9GAMM</name>
<protein>
    <submittedName>
        <fullName evidence="2">Uncharacterized protein</fullName>
    </submittedName>
</protein>
<sequence length="78" mass="8815">MRIVITLIVLAIIGLLVTQRINTPPTETPHPEAREQDAPAPPRVPARPQDMDAFEEQMQQFNEDAAARRQQQIDQATE</sequence>
<dbReference type="HOGENOM" id="CLU_2614134_0_0_6"/>
<proteinExistence type="predicted"/>
<gene>
    <name evidence="2" type="ORF">S7S_12940</name>
</gene>
<dbReference type="Proteomes" id="UP000006764">
    <property type="component" value="Chromosome"/>
</dbReference>